<gene>
    <name evidence="4" type="ORF">Raf01_34800</name>
</gene>
<dbReference type="GO" id="GO:0004867">
    <property type="term" value="F:serine-type endopeptidase inhibitor activity"/>
    <property type="evidence" value="ECO:0007669"/>
    <property type="project" value="InterPro"/>
</dbReference>
<dbReference type="Pfam" id="PF00079">
    <property type="entry name" value="Serpin"/>
    <property type="match status" value="1"/>
</dbReference>
<dbReference type="SUPFAM" id="SSF56574">
    <property type="entry name" value="Serpins"/>
    <property type="match status" value="1"/>
</dbReference>
<dbReference type="InterPro" id="IPR042178">
    <property type="entry name" value="Serpin_sf_1"/>
</dbReference>
<dbReference type="PANTHER" id="PTHR11461:SF211">
    <property type="entry name" value="GH10112P-RELATED"/>
    <property type="match status" value="1"/>
</dbReference>
<feature type="domain" description="Serpin" evidence="3">
    <location>
        <begin position="69"/>
        <end position="432"/>
    </location>
</feature>
<organism evidence="4 5">
    <name type="scientific">Rugosimonospora africana</name>
    <dbReference type="NCBI Taxonomy" id="556532"/>
    <lineage>
        <taxon>Bacteria</taxon>
        <taxon>Bacillati</taxon>
        <taxon>Actinomycetota</taxon>
        <taxon>Actinomycetes</taxon>
        <taxon>Micromonosporales</taxon>
        <taxon>Micromonosporaceae</taxon>
        <taxon>Rugosimonospora</taxon>
    </lineage>
</organism>
<feature type="signal peptide" evidence="2">
    <location>
        <begin position="1"/>
        <end position="20"/>
    </location>
</feature>
<dbReference type="InterPro" id="IPR006311">
    <property type="entry name" value="TAT_signal"/>
</dbReference>
<evidence type="ECO:0000259" key="3">
    <source>
        <dbReference type="SMART" id="SM00093"/>
    </source>
</evidence>
<dbReference type="CDD" id="cd19590">
    <property type="entry name" value="serpin_thermopin-like"/>
    <property type="match status" value="1"/>
</dbReference>
<dbReference type="Gene3D" id="2.30.39.10">
    <property type="entry name" value="Alpha-1-antitrypsin, domain 1"/>
    <property type="match status" value="1"/>
</dbReference>
<evidence type="ECO:0000256" key="2">
    <source>
        <dbReference type="SAM" id="SignalP"/>
    </source>
</evidence>
<dbReference type="EMBL" id="BONZ01000032">
    <property type="protein sequence ID" value="GIH15308.1"/>
    <property type="molecule type" value="Genomic_DNA"/>
</dbReference>
<dbReference type="InterPro" id="IPR042185">
    <property type="entry name" value="Serpin_sf_2"/>
</dbReference>
<reference evidence="4" key="1">
    <citation type="submission" date="2021-01" db="EMBL/GenBank/DDBJ databases">
        <title>Whole genome shotgun sequence of Rugosimonospora africana NBRC 104875.</title>
        <authorList>
            <person name="Komaki H."/>
            <person name="Tamura T."/>
        </authorList>
    </citation>
    <scope>NUCLEOTIDE SEQUENCE</scope>
    <source>
        <strain evidence="4">NBRC 104875</strain>
    </source>
</reference>
<evidence type="ECO:0000313" key="5">
    <source>
        <dbReference type="Proteomes" id="UP000642748"/>
    </source>
</evidence>
<dbReference type="RefSeq" id="WP_203918940.1">
    <property type="nucleotide sequence ID" value="NZ_BONZ01000032.1"/>
</dbReference>
<proteinExistence type="inferred from homology"/>
<comment type="similarity">
    <text evidence="1">Belongs to the serpin family.</text>
</comment>
<dbReference type="Proteomes" id="UP000642748">
    <property type="component" value="Unassembled WGS sequence"/>
</dbReference>
<sequence>MTHSPLVSRRSLLLTAAALAATPLVACGRDEPVGPDGDAGLIVAKGVARARPAADAPTTDLATAVGRFGHALGAMREDPGGNWVVSPLSIACAFAMARVGAGGTTASQLDATFGFPRSGRDEAFNAITRQLVTAEVPPASAQRTRSAGTTAPPPVVCLGNALFPQLGLSLGNAFLATLAAQFGAGARPVDYTSPKAVQTINDWASRQTAGRIKKVFDHLDPNTQLVLANTVYLKASWANASPDAVAVQRPFSATAGSVSVPMFAQEGTMAYGHGSGWEAVEVPYAGGDIAMRVILAPAGGNPMDQLAPDRMAAIGRTLTPTRVEVTMPRWDYATDLDLKACLKSMGLTAPFAGDADFNGIHPGLYIDQAIHRANITVDEWGTEAAAVTAIAMPAGARVPESVINVTVNRPFAFAIVGGPQRVPLFMGVVTDPTG</sequence>
<evidence type="ECO:0000256" key="1">
    <source>
        <dbReference type="RuleBase" id="RU000411"/>
    </source>
</evidence>
<dbReference type="PROSITE" id="PS51318">
    <property type="entry name" value="TAT"/>
    <property type="match status" value="1"/>
</dbReference>
<feature type="chain" id="PRO_5035193023" evidence="2">
    <location>
        <begin position="21"/>
        <end position="434"/>
    </location>
</feature>
<dbReference type="AlphaFoldDB" id="A0A8J3QTF0"/>
<keyword evidence="2" id="KW-0732">Signal</keyword>
<dbReference type="Gene3D" id="3.30.497.10">
    <property type="entry name" value="Antithrombin, subunit I, domain 2"/>
    <property type="match status" value="1"/>
</dbReference>
<dbReference type="SMART" id="SM00093">
    <property type="entry name" value="SERPIN"/>
    <property type="match status" value="1"/>
</dbReference>
<dbReference type="InterPro" id="IPR036186">
    <property type="entry name" value="Serpin_sf"/>
</dbReference>
<accession>A0A8J3QTF0</accession>
<dbReference type="GO" id="GO:0005615">
    <property type="term" value="C:extracellular space"/>
    <property type="evidence" value="ECO:0007669"/>
    <property type="project" value="InterPro"/>
</dbReference>
<dbReference type="InterPro" id="IPR000215">
    <property type="entry name" value="Serpin_fam"/>
</dbReference>
<protein>
    <submittedName>
        <fullName evidence="4">Serine protease inhibitor</fullName>
    </submittedName>
</protein>
<keyword evidence="5" id="KW-1185">Reference proteome</keyword>
<comment type="caution">
    <text evidence="4">The sequence shown here is derived from an EMBL/GenBank/DDBJ whole genome shotgun (WGS) entry which is preliminary data.</text>
</comment>
<dbReference type="InterPro" id="IPR023796">
    <property type="entry name" value="Serpin_dom"/>
</dbReference>
<name>A0A8J3QTF0_9ACTN</name>
<dbReference type="PANTHER" id="PTHR11461">
    <property type="entry name" value="SERINE PROTEASE INHIBITOR, SERPIN"/>
    <property type="match status" value="1"/>
</dbReference>
<evidence type="ECO:0000313" key="4">
    <source>
        <dbReference type="EMBL" id="GIH15308.1"/>
    </source>
</evidence>